<sequence length="974" mass="108839">MDPIDSGQGPEKSSEQCCNLSPSSKGRQRKINPKYSDYEIDGMFGGTDGQKRHRKSPVGAREAASKKTPAKRGKAKNATQQTEDGEKEAADEIPQECDGKTSQETPKKAVRARKTPTKKTRARKTPAKRTPAKKTPATDGGLATGEGGIVVTVQQENGTPKPKRKYVRKLPAPEPVPEPPCQEAQGEPEEETTPSGRHRRGAAKAALKYLHIFAKEALSHPNDESGSPAEDNDDITRKHSVKERKSLKGRKGRKRKRPDSDTDAAEDEDFVPGVEEDDEVVEEEEEEEEDEAEDSDSDLGAGGRSPATFYVNRSHAGSKTKTPNGLFTSTMKVVWDFTDTTKKFREEHYSSWVFPEWVPSSSHWHPVPQSDVEKYLPQELQSAAFRVSREGLSKEETPLQRLSRFTAVPSHPDRWDMLLYAGGPVWAMEWCPTPDGAPASQYLALSCHRGMDDQHYVNKMYSGSGLIQLWDLGTLEYDTRPDTQPALAYGLAQDKGFIWQLKWCPAGGWELPSCGRKAPFLPRLGLLAVATSTGVVTIYSLPHPDALHSNRKQANSGKASDQLPIYQARGVLTLKLGSFKAPRHQMSGQVLSMDWLPQKPHNIMAIGFYDGVVGLWDLTTKSSLLRVREPGESLSLLPYRCLLAHDHAVRALAFCPASRYLLVTAGDDRYVKTWDLRRLHDPITVQKRYLTNEIYWPLNAPGLFLAQENAYAPYASQGVHYFDHNMRAIFAIPRTGTVWSLSYTDWMNSVVTADSFGEVIFSLLPKICFTPQYLKRTLERRFPVYITTLLARDTSEEENQEMGGVEDGHAVEEKEGGETEGPDAESEGGNEHDNRNGGGGERGTNDSVPPLRFQTYKEAVKRYCLLHTDFNMRTFKGSEKQAVWKHMKDTELKRKLNLDELPIAALHKVRFNPNMCCHTWMASAGQTGLVRLNCLRTMISAHAKKIISENQAQFNALYSPKEQKEANQTVTDEL</sequence>
<dbReference type="Proteomes" id="UP000295070">
    <property type="component" value="Chromosome 18"/>
</dbReference>
<dbReference type="SUPFAM" id="SSF50978">
    <property type="entry name" value="WD40 repeat-like"/>
    <property type="match status" value="1"/>
</dbReference>
<evidence type="ECO:0000313" key="8">
    <source>
        <dbReference type="EMBL" id="TDH00711.1"/>
    </source>
</evidence>
<dbReference type="GO" id="GO:0005634">
    <property type="term" value="C:nucleus"/>
    <property type="evidence" value="ECO:0007669"/>
    <property type="project" value="UniProtKB-SubCell"/>
</dbReference>
<dbReference type="InterPro" id="IPR019775">
    <property type="entry name" value="WD40_repeat_CS"/>
</dbReference>
<reference evidence="8 9" key="1">
    <citation type="submission" date="2019-01" db="EMBL/GenBank/DDBJ databases">
        <title>A chromosome-scale genome assembly of the yellow perch, Perca flavescens.</title>
        <authorList>
            <person name="Feron R."/>
            <person name="Morvezen R."/>
            <person name="Bestin A."/>
            <person name="Haffray P."/>
            <person name="Klopp C."/>
            <person name="Zahm M."/>
            <person name="Cabau C."/>
            <person name="Roques C."/>
            <person name="Donnadieu C."/>
            <person name="Bouchez O."/>
            <person name="Christie M."/>
            <person name="Larson W."/>
            <person name="Guiguen Y."/>
        </authorList>
    </citation>
    <scope>NUCLEOTIDE SEQUENCE [LARGE SCALE GENOMIC DNA]</scope>
    <source>
        <strain evidence="8">YP-PL-M2</strain>
        <tissue evidence="8">Blood</tissue>
    </source>
</reference>
<keyword evidence="4" id="KW-0804">Transcription</keyword>
<protein>
    <submittedName>
        <fullName evidence="8">Uncharacterized protein</fullName>
    </submittedName>
</protein>
<evidence type="ECO:0000256" key="3">
    <source>
        <dbReference type="ARBA" id="ARBA00022737"/>
    </source>
</evidence>
<dbReference type="PANTHER" id="PTHR15052:SF2">
    <property type="entry name" value="GENERAL TRANSCRIPTION FACTOR 3C POLYPEPTIDE 2"/>
    <property type="match status" value="1"/>
</dbReference>
<evidence type="ECO:0000256" key="6">
    <source>
        <dbReference type="PROSITE-ProRule" id="PRU00221"/>
    </source>
</evidence>
<feature type="compositionally biased region" description="Acidic residues" evidence="7">
    <location>
        <begin position="818"/>
        <end position="828"/>
    </location>
</feature>
<feature type="region of interest" description="Disordered" evidence="7">
    <location>
        <begin position="1"/>
        <end position="203"/>
    </location>
</feature>
<feature type="compositionally biased region" description="Acidic residues" evidence="7">
    <location>
        <begin position="83"/>
        <end position="95"/>
    </location>
</feature>
<feature type="compositionally biased region" description="Polar residues" evidence="7">
    <location>
        <begin position="315"/>
        <end position="325"/>
    </location>
</feature>
<feature type="region of interest" description="Disordered" evidence="7">
    <location>
        <begin position="218"/>
        <end position="325"/>
    </location>
</feature>
<feature type="repeat" description="WD" evidence="6">
    <location>
        <begin position="642"/>
        <end position="677"/>
    </location>
</feature>
<dbReference type="AlphaFoldDB" id="A0A484C9W1"/>
<proteinExistence type="predicted"/>
<comment type="caution">
    <text evidence="8">The sequence shown here is derived from an EMBL/GenBank/DDBJ whole genome shotgun (WGS) entry which is preliminary data.</text>
</comment>
<evidence type="ECO:0000256" key="2">
    <source>
        <dbReference type="ARBA" id="ARBA00022574"/>
    </source>
</evidence>
<feature type="compositionally biased region" description="Basic and acidic residues" evidence="7">
    <location>
        <begin position="97"/>
        <end position="107"/>
    </location>
</feature>
<dbReference type="STRING" id="8167.A0A484C9W1"/>
<evidence type="ECO:0000256" key="7">
    <source>
        <dbReference type="SAM" id="MobiDB-lite"/>
    </source>
</evidence>
<keyword evidence="2 6" id="KW-0853">WD repeat</keyword>
<feature type="compositionally biased region" description="Basic residues" evidence="7">
    <location>
        <begin position="238"/>
        <end position="257"/>
    </location>
</feature>
<evidence type="ECO:0000313" key="9">
    <source>
        <dbReference type="Proteomes" id="UP000295070"/>
    </source>
</evidence>
<dbReference type="InterPro" id="IPR052416">
    <property type="entry name" value="GTF3C_component"/>
</dbReference>
<dbReference type="SMART" id="SM00320">
    <property type="entry name" value="WD40"/>
    <property type="match status" value="3"/>
</dbReference>
<dbReference type="InterPro" id="IPR015943">
    <property type="entry name" value="WD40/YVTN_repeat-like_dom_sf"/>
</dbReference>
<keyword evidence="9" id="KW-1185">Reference proteome</keyword>
<dbReference type="EMBL" id="SCKG01000018">
    <property type="protein sequence ID" value="TDH00711.1"/>
    <property type="molecule type" value="Genomic_DNA"/>
</dbReference>
<evidence type="ECO:0000256" key="4">
    <source>
        <dbReference type="ARBA" id="ARBA00023163"/>
    </source>
</evidence>
<dbReference type="PANTHER" id="PTHR15052">
    <property type="entry name" value="RNA POLYMERASE III TRANSCRIPTION INITIATION FACTOR COMPLEX SUBUNIT"/>
    <property type="match status" value="1"/>
</dbReference>
<organism evidence="8 9">
    <name type="scientific">Perca flavescens</name>
    <name type="common">American yellow perch</name>
    <name type="synonym">Morone flavescens</name>
    <dbReference type="NCBI Taxonomy" id="8167"/>
    <lineage>
        <taxon>Eukaryota</taxon>
        <taxon>Metazoa</taxon>
        <taxon>Chordata</taxon>
        <taxon>Craniata</taxon>
        <taxon>Vertebrata</taxon>
        <taxon>Euteleostomi</taxon>
        <taxon>Actinopterygii</taxon>
        <taxon>Neopterygii</taxon>
        <taxon>Teleostei</taxon>
        <taxon>Neoteleostei</taxon>
        <taxon>Acanthomorphata</taxon>
        <taxon>Eupercaria</taxon>
        <taxon>Perciformes</taxon>
        <taxon>Percoidei</taxon>
        <taxon>Percidae</taxon>
        <taxon>Percinae</taxon>
        <taxon>Perca</taxon>
    </lineage>
</organism>
<dbReference type="PROSITE" id="PS00678">
    <property type="entry name" value="WD_REPEATS_1"/>
    <property type="match status" value="1"/>
</dbReference>
<dbReference type="Gene3D" id="2.130.10.10">
    <property type="entry name" value="YVTN repeat-like/Quinoprotein amine dehydrogenase"/>
    <property type="match status" value="1"/>
</dbReference>
<accession>A0A484C9W1</accession>
<evidence type="ECO:0000256" key="5">
    <source>
        <dbReference type="ARBA" id="ARBA00023242"/>
    </source>
</evidence>
<keyword evidence="3" id="KW-0677">Repeat</keyword>
<dbReference type="Pfam" id="PF00400">
    <property type="entry name" value="WD40"/>
    <property type="match status" value="1"/>
</dbReference>
<dbReference type="InterPro" id="IPR001680">
    <property type="entry name" value="WD40_rpt"/>
</dbReference>
<dbReference type="GO" id="GO:0000127">
    <property type="term" value="C:transcription factor TFIIIC complex"/>
    <property type="evidence" value="ECO:0007669"/>
    <property type="project" value="TreeGrafter"/>
</dbReference>
<dbReference type="GO" id="GO:0006383">
    <property type="term" value="P:transcription by RNA polymerase III"/>
    <property type="evidence" value="ECO:0007669"/>
    <property type="project" value="TreeGrafter"/>
</dbReference>
<dbReference type="PROSITE" id="PS50082">
    <property type="entry name" value="WD_REPEATS_2"/>
    <property type="match status" value="1"/>
</dbReference>
<dbReference type="PROSITE" id="PS50294">
    <property type="entry name" value="WD_REPEATS_REGION"/>
    <property type="match status" value="1"/>
</dbReference>
<dbReference type="InterPro" id="IPR036322">
    <property type="entry name" value="WD40_repeat_dom_sf"/>
</dbReference>
<evidence type="ECO:0000256" key="1">
    <source>
        <dbReference type="ARBA" id="ARBA00004123"/>
    </source>
</evidence>
<gene>
    <name evidence="8" type="ORF">EPR50_G00191260</name>
</gene>
<feature type="region of interest" description="Disordered" evidence="7">
    <location>
        <begin position="795"/>
        <end position="850"/>
    </location>
</feature>
<name>A0A484C9W1_PERFV</name>
<feature type="compositionally biased region" description="Polar residues" evidence="7">
    <location>
        <begin position="15"/>
        <end position="25"/>
    </location>
</feature>
<keyword evidence="5" id="KW-0539">Nucleus</keyword>
<comment type="subcellular location">
    <subcellularLocation>
        <location evidence="1">Nucleus</location>
    </subcellularLocation>
</comment>
<feature type="compositionally biased region" description="Acidic residues" evidence="7">
    <location>
        <begin position="261"/>
        <end position="297"/>
    </location>
</feature>
<feature type="compositionally biased region" description="Basic and acidic residues" evidence="7">
    <location>
        <begin position="806"/>
        <end position="817"/>
    </location>
</feature>
<feature type="compositionally biased region" description="Basic residues" evidence="7">
    <location>
        <begin position="108"/>
        <end position="132"/>
    </location>
</feature>